<keyword evidence="9" id="KW-1185">Reference proteome</keyword>
<keyword evidence="3" id="KW-0274">FAD</keyword>
<evidence type="ECO:0000313" key="9">
    <source>
        <dbReference type="Proteomes" id="UP000241462"/>
    </source>
</evidence>
<sequence length="411" mass="44426">MNFRRWADGALIGVTDTSPAFTARYGAPYNVVHRAHLHAALHQQAEALGVRLRLNSKVDAYDVENAAITLADGTVFSGDLVVAADGVKSLARALVAPNGQGAPQPTGFAVYRATVDVEKMRACPELSWILDEHNLNLWIGEDRHVMTYSIAGGRSFNMVLSHRDKGDPAQFRHEEDILGDMRREFDGWDPQLTHIISLVTKALKTPLTSGTAPLPTWLAPSSKLVLLGDAAHAMLPYMSQGAAMAVEDGAALAVALSKLTRPALAGIESASASASASEFESVSSPASSHHTHQQLRFALHLFQQERIRRTSMMQEASLVNSMIWHFADGLLQRARDEAMKGEVQVTTATAAAAAAPAGQKGAAAPTTPWTSPNQWSDPVTQNWAYGYDAEKAMEEAWERGASVREVLVGQW</sequence>
<feature type="compositionally biased region" description="Low complexity" evidence="6">
    <location>
        <begin position="356"/>
        <end position="368"/>
    </location>
</feature>
<protein>
    <recommendedName>
        <fullName evidence="7">FAD-binding domain-containing protein</fullName>
    </recommendedName>
</protein>
<evidence type="ECO:0000256" key="6">
    <source>
        <dbReference type="SAM" id="MobiDB-lite"/>
    </source>
</evidence>
<comment type="similarity">
    <text evidence="1">Belongs to the paxM FAD-dependent monooxygenase family.</text>
</comment>
<gene>
    <name evidence="8" type="ORF">BD289DRAFT_446730</name>
</gene>
<dbReference type="OrthoDB" id="5428495at2759"/>
<dbReference type="Proteomes" id="UP000241462">
    <property type="component" value="Unassembled WGS sequence"/>
</dbReference>
<keyword evidence="4" id="KW-0560">Oxidoreductase</keyword>
<feature type="region of interest" description="Disordered" evidence="6">
    <location>
        <begin position="356"/>
        <end position="375"/>
    </location>
</feature>
<feature type="domain" description="FAD-binding" evidence="7">
    <location>
        <begin position="33"/>
        <end position="261"/>
    </location>
</feature>
<dbReference type="SUPFAM" id="SSF54373">
    <property type="entry name" value="FAD-linked reductases, C-terminal domain"/>
    <property type="match status" value="1"/>
</dbReference>
<proteinExistence type="inferred from homology"/>
<dbReference type="STRING" id="2025994.A0A2T2ZTL9"/>
<dbReference type="PANTHER" id="PTHR13789">
    <property type="entry name" value="MONOOXYGENASE"/>
    <property type="match status" value="1"/>
</dbReference>
<dbReference type="Gene3D" id="3.50.50.60">
    <property type="entry name" value="FAD/NAD(P)-binding domain"/>
    <property type="match status" value="1"/>
</dbReference>
<dbReference type="SUPFAM" id="SSF51905">
    <property type="entry name" value="FAD/NAD(P)-binding domain"/>
    <property type="match status" value="1"/>
</dbReference>
<evidence type="ECO:0000259" key="7">
    <source>
        <dbReference type="Pfam" id="PF01494"/>
    </source>
</evidence>
<organism evidence="8 9">
    <name type="scientific">Coniella lustricola</name>
    <dbReference type="NCBI Taxonomy" id="2025994"/>
    <lineage>
        <taxon>Eukaryota</taxon>
        <taxon>Fungi</taxon>
        <taxon>Dikarya</taxon>
        <taxon>Ascomycota</taxon>
        <taxon>Pezizomycotina</taxon>
        <taxon>Sordariomycetes</taxon>
        <taxon>Sordariomycetidae</taxon>
        <taxon>Diaporthales</taxon>
        <taxon>Schizoparmaceae</taxon>
        <taxon>Coniella</taxon>
    </lineage>
</organism>
<dbReference type="GO" id="GO:0004497">
    <property type="term" value="F:monooxygenase activity"/>
    <property type="evidence" value="ECO:0007669"/>
    <property type="project" value="UniProtKB-KW"/>
</dbReference>
<dbReference type="InterPro" id="IPR002938">
    <property type="entry name" value="FAD-bd"/>
</dbReference>
<name>A0A2T2ZTL9_9PEZI</name>
<dbReference type="GO" id="GO:0071949">
    <property type="term" value="F:FAD binding"/>
    <property type="evidence" value="ECO:0007669"/>
    <property type="project" value="InterPro"/>
</dbReference>
<evidence type="ECO:0000313" key="8">
    <source>
        <dbReference type="EMBL" id="PSR76326.1"/>
    </source>
</evidence>
<evidence type="ECO:0000256" key="2">
    <source>
        <dbReference type="ARBA" id="ARBA00022630"/>
    </source>
</evidence>
<reference evidence="8 9" key="1">
    <citation type="journal article" date="2018" name="Mycol. Prog.">
        <title>Coniella lustricola, a new species from submerged detritus.</title>
        <authorList>
            <person name="Raudabaugh D.B."/>
            <person name="Iturriaga T."/>
            <person name="Carver A."/>
            <person name="Mondo S."/>
            <person name="Pangilinan J."/>
            <person name="Lipzen A."/>
            <person name="He G."/>
            <person name="Amirebrahimi M."/>
            <person name="Grigoriev I.V."/>
            <person name="Miller A.N."/>
        </authorList>
    </citation>
    <scope>NUCLEOTIDE SEQUENCE [LARGE SCALE GENOMIC DNA]</scope>
    <source>
        <strain evidence="8 9">B22-T-1</strain>
    </source>
</reference>
<dbReference type="EMBL" id="KZ678713">
    <property type="protein sequence ID" value="PSR76326.1"/>
    <property type="molecule type" value="Genomic_DNA"/>
</dbReference>
<dbReference type="InParanoid" id="A0A2T2ZTL9"/>
<evidence type="ECO:0000256" key="5">
    <source>
        <dbReference type="ARBA" id="ARBA00023033"/>
    </source>
</evidence>
<dbReference type="PANTHER" id="PTHR13789:SF306">
    <property type="entry name" value="HYDROXYLASE, PUTATIVE-RELATED"/>
    <property type="match status" value="1"/>
</dbReference>
<dbReference type="Pfam" id="PF01494">
    <property type="entry name" value="FAD_binding_3"/>
    <property type="match status" value="1"/>
</dbReference>
<dbReference type="AlphaFoldDB" id="A0A2T2ZTL9"/>
<dbReference type="InterPro" id="IPR050493">
    <property type="entry name" value="FAD-dep_Monooxygenase_BioMet"/>
</dbReference>
<evidence type="ECO:0000256" key="4">
    <source>
        <dbReference type="ARBA" id="ARBA00023002"/>
    </source>
</evidence>
<evidence type="ECO:0000256" key="3">
    <source>
        <dbReference type="ARBA" id="ARBA00022827"/>
    </source>
</evidence>
<accession>A0A2T2ZTL9</accession>
<dbReference type="PRINTS" id="PR00420">
    <property type="entry name" value="RNGMNOXGNASE"/>
</dbReference>
<keyword evidence="5" id="KW-0503">Monooxygenase</keyword>
<keyword evidence="2" id="KW-0285">Flavoprotein</keyword>
<dbReference type="InterPro" id="IPR036188">
    <property type="entry name" value="FAD/NAD-bd_sf"/>
</dbReference>
<evidence type="ECO:0000256" key="1">
    <source>
        <dbReference type="ARBA" id="ARBA00007992"/>
    </source>
</evidence>